<organism evidence="1 2">
    <name type="scientific">Alteromonas alba</name>
    <dbReference type="NCBI Taxonomy" id="2079529"/>
    <lineage>
        <taxon>Bacteria</taxon>
        <taxon>Pseudomonadati</taxon>
        <taxon>Pseudomonadota</taxon>
        <taxon>Gammaproteobacteria</taxon>
        <taxon>Alteromonadales</taxon>
        <taxon>Alteromonadaceae</taxon>
        <taxon>Alteromonas/Salinimonas group</taxon>
        <taxon>Alteromonas</taxon>
    </lineage>
</organism>
<accession>A0A2S9VEM9</accession>
<protein>
    <submittedName>
        <fullName evidence="1">Uncharacterized protein</fullName>
    </submittedName>
</protein>
<gene>
    <name evidence="1" type="ORF">C6Y40_03700</name>
</gene>
<reference evidence="2" key="1">
    <citation type="journal article" date="2020" name="Int. J. Syst. Evol. Microbiol.">
        <title>Alteromonas alba sp. nov., a marine bacterium isolated from the seawater of the West Pacific Ocean.</title>
        <authorList>
            <person name="Sun C."/>
            <person name="Wu Y.-H."/>
            <person name="Xamxidin M."/>
            <person name="Cheng H."/>
            <person name="Xu X.-W."/>
        </authorList>
    </citation>
    <scope>NUCLEOTIDE SEQUENCE [LARGE SCALE GENOMIC DNA]</scope>
    <source>
        <strain evidence="2">190</strain>
    </source>
</reference>
<sequence>MKTKLFRGYGRHLDKSVGVDLSKVSCWKGIQGEGRDSHFVGTEIVMDNGMTVLVGNSAVDVAEAVETHCNEVVEAINGNVAART</sequence>
<dbReference type="RefSeq" id="WP_105933397.1">
    <property type="nucleotide sequence ID" value="NZ_PVNP01000030.1"/>
</dbReference>
<keyword evidence="2" id="KW-1185">Reference proteome</keyword>
<dbReference type="AlphaFoldDB" id="A0A2S9VEM9"/>
<dbReference type="EMBL" id="PVNP01000030">
    <property type="protein sequence ID" value="PRO74909.1"/>
    <property type="molecule type" value="Genomic_DNA"/>
</dbReference>
<name>A0A2S9VEM9_9ALTE</name>
<comment type="caution">
    <text evidence="1">The sequence shown here is derived from an EMBL/GenBank/DDBJ whole genome shotgun (WGS) entry which is preliminary data.</text>
</comment>
<proteinExistence type="predicted"/>
<dbReference type="OrthoDB" id="9918456at2"/>
<evidence type="ECO:0000313" key="2">
    <source>
        <dbReference type="Proteomes" id="UP000238949"/>
    </source>
</evidence>
<dbReference type="Proteomes" id="UP000238949">
    <property type="component" value="Unassembled WGS sequence"/>
</dbReference>
<evidence type="ECO:0000313" key="1">
    <source>
        <dbReference type="EMBL" id="PRO74909.1"/>
    </source>
</evidence>